<dbReference type="InterPro" id="IPR050640">
    <property type="entry name" value="Bact_2-comp_sensor_kinase"/>
</dbReference>
<organism evidence="5 6">
    <name type="scientific">Cystobacter ferrugineus</name>
    <dbReference type="NCBI Taxonomy" id="83449"/>
    <lineage>
        <taxon>Bacteria</taxon>
        <taxon>Pseudomonadati</taxon>
        <taxon>Myxococcota</taxon>
        <taxon>Myxococcia</taxon>
        <taxon>Myxococcales</taxon>
        <taxon>Cystobacterineae</taxon>
        <taxon>Archangiaceae</taxon>
        <taxon>Cystobacter</taxon>
    </lineage>
</organism>
<dbReference type="EMBL" id="MPIN01000007">
    <property type="protein sequence ID" value="OJH37929.1"/>
    <property type="molecule type" value="Genomic_DNA"/>
</dbReference>
<feature type="transmembrane region" description="Helical" evidence="2">
    <location>
        <begin position="61"/>
        <end position="78"/>
    </location>
</feature>
<feature type="transmembrane region" description="Helical" evidence="2">
    <location>
        <begin position="21"/>
        <end position="41"/>
    </location>
</feature>
<dbReference type="InterPro" id="IPR003594">
    <property type="entry name" value="HATPase_dom"/>
</dbReference>
<sequence>MRASSDPTLGRIEDQEEPSPLLPVEMIWLYFVAPLATAPLLDKDFFTLPLAKSLHHVAAGYPIFFTLALTFHSLYIWVMPGLVRRLRTPLAQGVLHVAVGSGVPLVMVILVIHPLKVRLGVGLRYLVAQDILVATLISWMFLFPGLIVQRLRNTAARIERRALLAQRAALEAQLSALQARIQPHFFFNSLNTVASLISENPELAERTLERLAELFRYALDSGKSRFVSLERELDMTRDYLAIQTARFGARLRTHLAVDEQVTGLPLPPLVLQPLVENAILHGMDRREGVSVRVLVRREETWLHLEVIDDGPGPGASEHQGAQTGVKDLRERLRLLYGEQGTLTLEPVPGGGCRARLTLPSGGPPR</sequence>
<feature type="domain" description="Histidine kinase/HSP90-like ATPase" evidence="3">
    <location>
        <begin position="270"/>
        <end position="360"/>
    </location>
</feature>
<feature type="transmembrane region" description="Helical" evidence="2">
    <location>
        <begin position="131"/>
        <end position="151"/>
    </location>
</feature>
<dbReference type="OrthoDB" id="2514702at2"/>
<keyword evidence="2" id="KW-1133">Transmembrane helix</keyword>
<dbReference type="InterPro" id="IPR036890">
    <property type="entry name" value="HATPase_C_sf"/>
</dbReference>
<keyword evidence="1" id="KW-0175">Coiled coil</keyword>
<dbReference type="Proteomes" id="UP000182229">
    <property type="component" value="Unassembled WGS sequence"/>
</dbReference>
<protein>
    <submittedName>
        <fullName evidence="5">Uncharacterized protein</fullName>
    </submittedName>
</protein>
<evidence type="ECO:0000313" key="5">
    <source>
        <dbReference type="EMBL" id="OJH37929.1"/>
    </source>
</evidence>
<feature type="transmembrane region" description="Helical" evidence="2">
    <location>
        <begin position="90"/>
        <end position="111"/>
    </location>
</feature>
<dbReference type="RefSeq" id="WP_071901396.1">
    <property type="nucleotide sequence ID" value="NZ_MPIN01000007.1"/>
</dbReference>
<name>A0A1L9B6N4_9BACT</name>
<dbReference type="InterPro" id="IPR010559">
    <property type="entry name" value="Sig_transdc_His_kin_internal"/>
</dbReference>
<dbReference type="PANTHER" id="PTHR34220">
    <property type="entry name" value="SENSOR HISTIDINE KINASE YPDA"/>
    <property type="match status" value="1"/>
</dbReference>
<feature type="domain" description="Signal transduction histidine kinase internal region" evidence="4">
    <location>
        <begin position="172"/>
        <end position="251"/>
    </location>
</feature>
<dbReference type="SUPFAM" id="SSF55874">
    <property type="entry name" value="ATPase domain of HSP90 chaperone/DNA topoisomerase II/histidine kinase"/>
    <property type="match status" value="1"/>
</dbReference>
<dbReference type="PANTHER" id="PTHR34220:SF7">
    <property type="entry name" value="SENSOR HISTIDINE KINASE YPDA"/>
    <property type="match status" value="1"/>
</dbReference>
<dbReference type="GO" id="GO:0016020">
    <property type="term" value="C:membrane"/>
    <property type="evidence" value="ECO:0007669"/>
    <property type="project" value="InterPro"/>
</dbReference>
<accession>A0A1L9B6N4</accession>
<dbReference type="GO" id="GO:0000155">
    <property type="term" value="F:phosphorelay sensor kinase activity"/>
    <property type="evidence" value="ECO:0007669"/>
    <property type="project" value="InterPro"/>
</dbReference>
<comment type="caution">
    <text evidence="5">The sequence shown here is derived from an EMBL/GenBank/DDBJ whole genome shotgun (WGS) entry which is preliminary data.</text>
</comment>
<evidence type="ECO:0000256" key="2">
    <source>
        <dbReference type="SAM" id="Phobius"/>
    </source>
</evidence>
<dbReference type="Gene3D" id="3.30.565.10">
    <property type="entry name" value="Histidine kinase-like ATPase, C-terminal domain"/>
    <property type="match status" value="1"/>
</dbReference>
<dbReference type="AlphaFoldDB" id="A0A1L9B6N4"/>
<evidence type="ECO:0000313" key="6">
    <source>
        <dbReference type="Proteomes" id="UP000182229"/>
    </source>
</evidence>
<evidence type="ECO:0000259" key="3">
    <source>
        <dbReference type="Pfam" id="PF02518"/>
    </source>
</evidence>
<keyword evidence="2" id="KW-0472">Membrane</keyword>
<proteinExistence type="predicted"/>
<dbReference type="STRING" id="83449.BON30_27615"/>
<keyword evidence="2" id="KW-0812">Transmembrane</keyword>
<feature type="coiled-coil region" evidence="1">
    <location>
        <begin position="148"/>
        <end position="180"/>
    </location>
</feature>
<evidence type="ECO:0000256" key="1">
    <source>
        <dbReference type="SAM" id="Coils"/>
    </source>
</evidence>
<evidence type="ECO:0000259" key="4">
    <source>
        <dbReference type="Pfam" id="PF06580"/>
    </source>
</evidence>
<reference evidence="6" key="1">
    <citation type="submission" date="2016-11" db="EMBL/GenBank/DDBJ databases">
        <authorList>
            <person name="Shukria A."/>
            <person name="Stevens D.C."/>
        </authorList>
    </citation>
    <scope>NUCLEOTIDE SEQUENCE [LARGE SCALE GENOMIC DNA]</scope>
    <source>
        <strain evidence="6">Cbfe23</strain>
    </source>
</reference>
<keyword evidence="6" id="KW-1185">Reference proteome</keyword>
<dbReference type="Pfam" id="PF02518">
    <property type="entry name" value="HATPase_c"/>
    <property type="match status" value="1"/>
</dbReference>
<reference evidence="5 6" key="2">
    <citation type="submission" date="2016-12" db="EMBL/GenBank/DDBJ databases">
        <title>Draft Genome Sequence of Cystobacter ferrugineus Strain Cbfe23.</title>
        <authorList>
            <person name="Akbar S."/>
            <person name="Dowd S.E."/>
            <person name="Stevens D.C."/>
        </authorList>
    </citation>
    <scope>NUCLEOTIDE SEQUENCE [LARGE SCALE GENOMIC DNA]</scope>
    <source>
        <strain evidence="5 6">Cbfe23</strain>
    </source>
</reference>
<dbReference type="Pfam" id="PF06580">
    <property type="entry name" value="His_kinase"/>
    <property type="match status" value="1"/>
</dbReference>
<gene>
    <name evidence="5" type="ORF">BON30_27615</name>
</gene>